<organism evidence="1 2">
    <name type="scientific">Stenotrophomonas indicatrix</name>
    <dbReference type="NCBI Taxonomy" id="2045451"/>
    <lineage>
        <taxon>Bacteria</taxon>
        <taxon>Pseudomonadati</taxon>
        <taxon>Pseudomonadota</taxon>
        <taxon>Gammaproteobacteria</taxon>
        <taxon>Lysobacterales</taxon>
        <taxon>Lysobacteraceae</taxon>
        <taxon>Stenotrophomonas</taxon>
    </lineage>
</organism>
<dbReference type="InterPro" id="IPR014974">
    <property type="entry name" value="DUF1833"/>
</dbReference>
<name>A0A1W1GTH3_9GAMM</name>
<accession>A0A1W1GTH3</accession>
<evidence type="ECO:0000313" key="2">
    <source>
        <dbReference type="Proteomes" id="UP000191133"/>
    </source>
</evidence>
<dbReference type="RefSeq" id="WP_032975025.1">
    <property type="nucleotide sequence ID" value="NZ_CP079106.1"/>
</dbReference>
<evidence type="ECO:0000313" key="1">
    <source>
        <dbReference type="EMBL" id="SLM22561.1"/>
    </source>
</evidence>
<proteinExistence type="predicted"/>
<dbReference type="AlphaFoldDB" id="A0A1W1GTH3"/>
<reference evidence="2" key="1">
    <citation type="submission" date="2016-10" db="EMBL/GenBank/DDBJ databases">
        <authorList>
            <person name="Varghese N."/>
        </authorList>
    </citation>
    <scope>NUCLEOTIDE SEQUENCE [LARGE SCALE GENOMIC DNA]</scope>
    <source>
        <strain evidence="2">92MFCol6.1</strain>
    </source>
</reference>
<protein>
    <recommendedName>
        <fullName evidence="3">DUF1833 domain-containing protein</fullName>
    </recommendedName>
</protein>
<dbReference type="Pfam" id="PF08875">
    <property type="entry name" value="DUF1833"/>
    <property type="match status" value="1"/>
</dbReference>
<evidence type="ECO:0008006" key="3">
    <source>
        <dbReference type="Google" id="ProtNLM"/>
    </source>
</evidence>
<sequence>MSSFHERRQRLADTQGPLMLLEVSAPSMPEVLRIVNDNVNWTSNGSEFIAAPFGFQLPDDVSGQAPRAQLVIDNIGRALTEDLEALAPGEMVTARLMLTDRANPDAIEAEYDLPMTQVSVNTRTVSAQCGVDFLMRQQAVLLHANPFTLPGIF</sequence>
<dbReference type="EMBL" id="FWEU01000001">
    <property type="protein sequence ID" value="SLM22561.1"/>
    <property type="molecule type" value="Genomic_DNA"/>
</dbReference>
<dbReference type="Proteomes" id="UP000191133">
    <property type="component" value="Unassembled WGS sequence"/>
</dbReference>
<gene>
    <name evidence="1" type="ORF">SAMN04488690_0224</name>
</gene>